<feature type="compositionally biased region" description="Basic and acidic residues" evidence="2">
    <location>
        <begin position="49"/>
        <end position="58"/>
    </location>
</feature>
<evidence type="ECO:0000256" key="2">
    <source>
        <dbReference type="SAM" id="MobiDB-lite"/>
    </source>
</evidence>
<comment type="caution">
    <text evidence="3">The sequence shown here is derived from an EMBL/GenBank/DDBJ whole genome shotgun (WGS) entry which is preliminary data.</text>
</comment>
<feature type="region of interest" description="Disordered" evidence="2">
    <location>
        <begin position="1"/>
        <end position="120"/>
    </location>
</feature>
<accession>A0ABD3S2Z9</accession>
<sequence length="419" mass="48961">MRKGTKRKTTQKDELPKKPAEEPNQSPTKPAESNHHAEEPSQSLAKPTEPSHAEEPNKKVATRGRPKKAKVSKPVDEKPVEEPSQSPTEQVEPNQSEDPSKEVATNGRRKRARLSKPEVETEYFPEKRNLEDLWQQVFPVGTEWDQLDTVYQYKWNFSNLEDAFEEGGELYNKTVYLFGCTEPQLVSFKGQGRVTMIPVVVAVVSPFPPSDKIGIKSVQREMEEIVPMKQMKMDWVPYIPLEKRESQVERLKKSQIFILSCNQRRAGLKHMKIERVKKFEYCLPYFYQPLQEDELEQSTEVPILFPIDPKPVFCEFDWELDELEEFTDKLIEEEDLPADQKEPFKDFVKERVREAKRANREARETRKKALEEMSEETKAAFENMKFYKFYPVTTPDTPDVSEVKSNFINRYYGRANKIL</sequence>
<keyword evidence="1" id="KW-0175">Coiled coil</keyword>
<keyword evidence="4" id="KW-1185">Reference proteome</keyword>
<evidence type="ECO:0000313" key="4">
    <source>
        <dbReference type="Proteomes" id="UP001634393"/>
    </source>
</evidence>
<dbReference type="PANTHER" id="PTHR33704">
    <property type="entry name" value="PROTEIN HEAT INTOLERANT 4-RELATED"/>
    <property type="match status" value="1"/>
</dbReference>
<feature type="compositionally biased region" description="Polar residues" evidence="2">
    <location>
        <begin position="83"/>
        <end position="97"/>
    </location>
</feature>
<dbReference type="EMBL" id="JBJXBP010000007">
    <property type="protein sequence ID" value="KAL3818870.1"/>
    <property type="molecule type" value="Genomic_DNA"/>
</dbReference>
<protein>
    <recommendedName>
        <fullName evidence="5">Protein HEAT INTOLERANT 4-like</fullName>
    </recommendedName>
</protein>
<feature type="coiled-coil region" evidence="1">
    <location>
        <begin position="345"/>
        <end position="379"/>
    </location>
</feature>
<evidence type="ECO:0008006" key="5">
    <source>
        <dbReference type="Google" id="ProtNLM"/>
    </source>
</evidence>
<evidence type="ECO:0000256" key="1">
    <source>
        <dbReference type="SAM" id="Coils"/>
    </source>
</evidence>
<dbReference type="AlphaFoldDB" id="A0ABD3S2Z9"/>
<feature type="compositionally biased region" description="Basic residues" evidence="2">
    <location>
        <begin position="60"/>
        <end position="71"/>
    </location>
</feature>
<dbReference type="Gene3D" id="6.10.250.2770">
    <property type="match status" value="1"/>
</dbReference>
<proteinExistence type="predicted"/>
<evidence type="ECO:0000313" key="3">
    <source>
        <dbReference type="EMBL" id="KAL3818870.1"/>
    </source>
</evidence>
<gene>
    <name evidence="3" type="ORF">ACJIZ3_004775</name>
</gene>
<feature type="compositionally biased region" description="Basic and acidic residues" evidence="2">
    <location>
        <begin position="10"/>
        <end position="21"/>
    </location>
</feature>
<dbReference type="InterPro" id="IPR039313">
    <property type="entry name" value="HIT4"/>
</dbReference>
<dbReference type="Proteomes" id="UP001634393">
    <property type="component" value="Unassembled WGS sequence"/>
</dbReference>
<reference evidence="3 4" key="1">
    <citation type="submission" date="2024-12" db="EMBL/GenBank/DDBJ databases">
        <title>The unique morphological basis and parallel evolutionary history of personate flowers in Penstemon.</title>
        <authorList>
            <person name="Depatie T.H."/>
            <person name="Wessinger C.A."/>
        </authorList>
    </citation>
    <scope>NUCLEOTIDE SEQUENCE [LARGE SCALE GENOMIC DNA]</scope>
    <source>
        <strain evidence="3">WTNN_2</strain>
        <tissue evidence="3">Leaf</tissue>
    </source>
</reference>
<name>A0ABD3S2Z9_9LAMI</name>
<organism evidence="3 4">
    <name type="scientific">Penstemon smallii</name>
    <dbReference type="NCBI Taxonomy" id="265156"/>
    <lineage>
        <taxon>Eukaryota</taxon>
        <taxon>Viridiplantae</taxon>
        <taxon>Streptophyta</taxon>
        <taxon>Embryophyta</taxon>
        <taxon>Tracheophyta</taxon>
        <taxon>Spermatophyta</taxon>
        <taxon>Magnoliopsida</taxon>
        <taxon>eudicotyledons</taxon>
        <taxon>Gunneridae</taxon>
        <taxon>Pentapetalae</taxon>
        <taxon>asterids</taxon>
        <taxon>lamiids</taxon>
        <taxon>Lamiales</taxon>
        <taxon>Plantaginaceae</taxon>
        <taxon>Cheloneae</taxon>
        <taxon>Penstemon</taxon>
    </lineage>
</organism>
<dbReference type="PANTHER" id="PTHR33704:SF1">
    <property type="entry name" value="PROTEIN HEAT INTOLERANT 4-RELATED"/>
    <property type="match status" value="1"/>
</dbReference>